<accession>A0ACC2ZQE1</accession>
<dbReference type="EMBL" id="JAPDRP010000001">
    <property type="protein sequence ID" value="KAJ9649777.1"/>
    <property type="molecule type" value="Genomic_DNA"/>
</dbReference>
<name>A0ACC2ZQE1_9PEZI</name>
<proteinExistence type="predicted"/>
<protein>
    <submittedName>
        <fullName evidence="1">Uncharacterized protein</fullName>
    </submittedName>
</protein>
<comment type="caution">
    <text evidence="1">The sequence shown here is derived from an EMBL/GenBank/DDBJ whole genome shotgun (WGS) entry which is preliminary data.</text>
</comment>
<organism evidence="1 2">
    <name type="scientific">Coniosporium tulheliwenetii</name>
    <dbReference type="NCBI Taxonomy" id="3383036"/>
    <lineage>
        <taxon>Eukaryota</taxon>
        <taxon>Fungi</taxon>
        <taxon>Dikarya</taxon>
        <taxon>Ascomycota</taxon>
        <taxon>Pezizomycotina</taxon>
        <taxon>Dothideomycetes</taxon>
        <taxon>Dothideomycetes incertae sedis</taxon>
        <taxon>Coniosporium</taxon>
    </lineage>
</organism>
<evidence type="ECO:0000313" key="1">
    <source>
        <dbReference type="EMBL" id="KAJ9649777.1"/>
    </source>
</evidence>
<sequence>MVFDEVSCRFSRKSLADPSVSSFKYWKDVLYPVHTANDGLYMAPAVIDPLTSDIRFATGERPRIYDIRYDPKPRNTITLRCPDREEIGEDDLPPDDFELLYVNDRFIALFRYMEIHVWCFEERDVSAS</sequence>
<reference evidence="1" key="1">
    <citation type="submission" date="2022-10" db="EMBL/GenBank/DDBJ databases">
        <title>Culturing micro-colonial fungi from biological soil crusts in the Mojave desert and describing Neophaeococcomyces mojavensis, and introducing the new genera and species Taxawa tesnikishii.</title>
        <authorList>
            <person name="Kurbessoian T."/>
            <person name="Stajich J.E."/>
        </authorList>
    </citation>
    <scope>NUCLEOTIDE SEQUENCE</scope>
    <source>
        <strain evidence="1">JES_115</strain>
    </source>
</reference>
<keyword evidence="2" id="KW-1185">Reference proteome</keyword>
<gene>
    <name evidence="1" type="ORF">H2199_000556</name>
</gene>
<dbReference type="Proteomes" id="UP001172680">
    <property type="component" value="Unassembled WGS sequence"/>
</dbReference>
<evidence type="ECO:0000313" key="2">
    <source>
        <dbReference type="Proteomes" id="UP001172680"/>
    </source>
</evidence>